<evidence type="ECO:0000313" key="1">
    <source>
        <dbReference type="EMBL" id="MCI96591.1"/>
    </source>
</evidence>
<name>A0A392WBS0_9FABA</name>
<dbReference type="AlphaFoldDB" id="A0A392WBS0"/>
<comment type="caution">
    <text evidence="1">The sequence shown here is derived from an EMBL/GenBank/DDBJ whole genome shotgun (WGS) entry which is preliminary data.</text>
</comment>
<organism evidence="1 2">
    <name type="scientific">Trifolium medium</name>
    <dbReference type="NCBI Taxonomy" id="97028"/>
    <lineage>
        <taxon>Eukaryota</taxon>
        <taxon>Viridiplantae</taxon>
        <taxon>Streptophyta</taxon>
        <taxon>Embryophyta</taxon>
        <taxon>Tracheophyta</taxon>
        <taxon>Spermatophyta</taxon>
        <taxon>Magnoliopsida</taxon>
        <taxon>eudicotyledons</taxon>
        <taxon>Gunneridae</taxon>
        <taxon>Pentapetalae</taxon>
        <taxon>rosids</taxon>
        <taxon>fabids</taxon>
        <taxon>Fabales</taxon>
        <taxon>Fabaceae</taxon>
        <taxon>Papilionoideae</taxon>
        <taxon>50 kb inversion clade</taxon>
        <taxon>NPAAA clade</taxon>
        <taxon>Hologalegina</taxon>
        <taxon>IRL clade</taxon>
        <taxon>Trifolieae</taxon>
        <taxon>Trifolium</taxon>
    </lineage>
</organism>
<reference evidence="1 2" key="1">
    <citation type="journal article" date="2018" name="Front. Plant Sci.">
        <title>Red Clover (Trifolium pratense) and Zigzag Clover (T. medium) - A Picture of Genomic Similarities and Differences.</title>
        <authorList>
            <person name="Dluhosova J."/>
            <person name="Istvanek J."/>
            <person name="Nedelnik J."/>
            <person name="Repkova J."/>
        </authorList>
    </citation>
    <scope>NUCLEOTIDE SEQUENCE [LARGE SCALE GENOMIC DNA]</scope>
    <source>
        <strain evidence="2">cv. 10/8</strain>
        <tissue evidence="1">Leaf</tissue>
    </source>
</reference>
<proteinExistence type="predicted"/>
<sequence>YLLQVEYEIPDVLHELLVGEAIKAV</sequence>
<dbReference type="Proteomes" id="UP000265520">
    <property type="component" value="Unassembled WGS sequence"/>
</dbReference>
<dbReference type="EMBL" id="LXQA011418880">
    <property type="protein sequence ID" value="MCI96591.1"/>
    <property type="molecule type" value="Genomic_DNA"/>
</dbReference>
<accession>A0A392WBS0</accession>
<protein>
    <submittedName>
        <fullName evidence="1">Uncharacterized protein</fullName>
    </submittedName>
</protein>
<evidence type="ECO:0000313" key="2">
    <source>
        <dbReference type="Proteomes" id="UP000265520"/>
    </source>
</evidence>
<feature type="non-terminal residue" evidence="1">
    <location>
        <position position="1"/>
    </location>
</feature>
<keyword evidence="2" id="KW-1185">Reference proteome</keyword>